<keyword evidence="5" id="KW-1185">Reference proteome</keyword>
<dbReference type="InterPro" id="IPR009057">
    <property type="entry name" value="Homeodomain-like_sf"/>
</dbReference>
<evidence type="ECO:0000256" key="2">
    <source>
        <dbReference type="PROSITE-ProRule" id="PRU00335"/>
    </source>
</evidence>
<dbReference type="PROSITE" id="PS50977">
    <property type="entry name" value="HTH_TETR_2"/>
    <property type="match status" value="1"/>
</dbReference>
<comment type="caution">
    <text evidence="4">The sequence shown here is derived from an EMBL/GenBank/DDBJ whole genome shotgun (WGS) entry which is preliminary data.</text>
</comment>
<evidence type="ECO:0000256" key="1">
    <source>
        <dbReference type="ARBA" id="ARBA00023125"/>
    </source>
</evidence>
<dbReference type="AlphaFoldDB" id="A0A017T8J9"/>
<dbReference type="SUPFAM" id="SSF48498">
    <property type="entry name" value="Tetracyclin repressor-like, C-terminal domain"/>
    <property type="match status" value="1"/>
</dbReference>
<proteinExistence type="predicted"/>
<feature type="DNA-binding region" description="H-T-H motif" evidence="2">
    <location>
        <begin position="36"/>
        <end position="55"/>
    </location>
</feature>
<dbReference type="PANTHER" id="PTHR30055:SF226">
    <property type="entry name" value="HTH-TYPE TRANSCRIPTIONAL REGULATOR PKSA"/>
    <property type="match status" value="1"/>
</dbReference>
<feature type="domain" description="HTH tetR-type" evidence="3">
    <location>
        <begin position="13"/>
        <end position="73"/>
    </location>
</feature>
<evidence type="ECO:0000259" key="3">
    <source>
        <dbReference type="PROSITE" id="PS50977"/>
    </source>
</evidence>
<accession>A0A017T8J9</accession>
<dbReference type="GO" id="GO:0003700">
    <property type="term" value="F:DNA-binding transcription factor activity"/>
    <property type="evidence" value="ECO:0007669"/>
    <property type="project" value="TreeGrafter"/>
</dbReference>
<protein>
    <submittedName>
        <fullName evidence="4">Transcriptional regulator, TetR family</fullName>
    </submittedName>
</protein>
<dbReference type="eggNOG" id="COG1309">
    <property type="taxonomic scope" value="Bacteria"/>
</dbReference>
<dbReference type="PANTHER" id="PTHR30055">
    <property type="entry name" value="HTH-TYPE TRANSCRIPTIONAL REGULATOR RUTR"/>
    <property type="match status" value="1"/>
</dbReference>
<evidence type="ECO:0000313" key="5">
    <source>
        <dbReference type="Proteomes" id="UP000019678"/>
    </source>
</evidence>
<dbReference type="Proteomes" id="UP000019678">
    <property type="component" value="Unassembled WGS sequence"/>
</dbReference>
<evidence type="ECO:0000313" key="4">
    <source>
        <dbReference type="EMBL" id="EYF05135.1"/>
    </source>
</evidence>
<dbReference type="InterPro" id="IPR036271">
    <property type="entry name" value="Tet_transcr_reg_TetR-rel_C_sf"/>
</dbReference>
<gene>
    <name evidence="4" type="ORF">CAP_3500</name>
</gene>
<keyword evidence="1 2" id="KW-0238">DNA-binding</keyword>
<dbReference type="InterPro" id="IPR001647">
    <property type="entry name" value="HTH_TetR"/>
</dbReference>
<dbReference type="Gene3D" id="1.10.357.10">
    <property type="entry name" value="Tetracycline Repressor, domain 2"/>
    <property type="match status" value="1"/>
</dbReference>
<reference evidence="4 5" key="1">
    <citation type="submission" date="2013-05" db="EMBL/GenBank/DDBJ databases">
        <title>Genome assembly of Chondromyces apiculatus DSM 436.</title>
        <authorList>
            <person name="Sharma G."/>
            <person name="Khatri I."/>
            <person name="Kaur C."/>
            <person name="Mayilraj S."/>
            <person name="Subramanian S."/>
        </authorList>
    </citation>
    <scope>NUCLEOTIDE SEQUENCE [LARGE SCALE GENOMIC DNA]</scope>
    <source>
        <strain evidence="4 5">DSM 436</strain>
    </source>
</reference>
<dbReference type="Gene3D" id="1.10.10.60">
    <property type="entry name" value="Homeodomain-like"/>
    <property type="match status" value="1"/>
</dbReference>
<dbReference type="SUPFAM" id="SSF46689">
    <property type="entry name" value="Homeodomain-like"/>
    <property type="match status" value="1"/>
</dbReference>
<dbReference type="EMBL" id="ASRX01000026">
    <property type="protein sequence ID" value="EYF05135.1"/>
    <property type="molecule type" value="Genomic_DNA"/>
</dbReference>
<dbReference type="RefSeq" id="WP_044242697.1">
    <property type="nucleotide sequence ID" value="NZ_ASRX01000026.1"/>
</dbReference>
<organism evidence="4 5">
    <name type="scientific">Chondromyces apiculatus DSM 436</name>
    <dbReference type="NCBI Taxonomy" id="1192034"/>
    <lineage>
        <taxon>Bacteria</taxon>
        <taxon>Pseudomonadati</taxon>
        <taxon>Myxococcota</taxon>
        <taxon>Polyangia</taxon>
        <taxon>Polyangiales</taxon>
        <taxon>Polyangiaceae</taxon>
        <taxon>Chondromyces</taxon>
    </lineage>
</organism>
<name>A0A017T8J9_9BACT</name>
<dbReference type="OrthoDB" id="5512127at2"/>
<sequence>MTRRQGSRNADYLETRLRLLQVLSRRLAEEDGTSASFRELAAFAGVSTTTLRHYFKDRKELFASVFAMARQLGAEHLLRVASEPLQEDVATSMRWVLQNIRFGLEIPQVRHAHTTALRVALESPDLGPAYLQEMLEPLLRAVEVRLERHQARGELTGRDVRIIALQLVSPMFLALLHQHALFGSKHRPLEIAALMDALIAPLEAPRTDPKGT</sequence>
<dbReference type="InterPro" id="IPR050109">
    <property type="entry name" value="HTH-type_TetR-like_transc_reg"/>
</dbReference>
<dbReference type="GO" id="GO:0000976">
    <property type="term" value="F:transcription cis-regulatory region binding"/>
    <property type="evidence" value="ECO:0007669"/>
    <property type="project" value="TreeGrafter"/>
</dbReference>
<dbReference type="STRING" id="1192034.CAP_3500"/>
<dbReference type="Pfam" id="PF00440">
    <property type="entry name" value="TetR_N"/>
    <property type="match status" value="1"/>
</dbReference>